<protein>
    <submittedName>
        <fullName evidence="2">Uncharacterized protein</fullName>
    </submittedName>
</protein>
<proteinExistence type="predicted"/>
<keyword evidence="1" id="KW-0812">Transmembrane</keyword>
<name>A0A6C0F4C2_9ZZZZ</name>
<reference evidence="2" key="1">
    <citation type="journal article" date="2020" name="Nature">
        <title>Giant virus diversity and host interactions through global metagenomics.</title>
        <authorList>
            <person name="Schulz F."/>
            <person name="Roux S."/>
            <person name="Paez-Espino D."/>
            <person name="Jungbluth S."/>
            <person name="Walsh D.A."/>
            <person name="Denef V.J."/>
            <person name="McMahon K.D."/>
            <person name="Konstantinidis K.T."/>
            <person name="Eloe-Fadrosh E.A."/>
            <person name="Kyrpides N.C."/>
            <person name="Woyke T."/>
        </authorList>
    </citation>
    <scope>NUCLEOTIDE SEQUENCE</scope>
    <source>
        <strain evidence="2">GVMAG-M-3300009181-41</strain>
    </source>
</reference>
<dbReference type="AlphaFoldDB" id="A0A6C0F4C2"/>
<evidence type="ECO:0000256" key="1">
    <source>
        <dbReference type="SAM" id="Phobius"/>
    </source>
</evidence>
<organism evidence="2">
    <name type="scientific">viral metagenome</name>
    <dbReference type="NCBI Taxonomy" id="1070528"/>
    <lineage>
        <taxon>unclassified sequences</taxon>
        <taxon>metagenomes</taxon>
        <taxon>organismal metagenomes</taxon>
    </lineage>
</organism>
<dbReference type="EMBL" id="MN739025">
    <property type="protein sequence ID" value="QHT35711.1"/>
    <property type="molecule type" value="Genomic_DNA"/>
</dbReference>
<keyword evidence="1" id="KW-0472">Membrane</keyword>
<keyword evidence="1" id="KW-1133">Transmembrane helix</keyword>
<evidence type="ECO:0000313" key="2">
    <source>
        <dbReference type="EMBL" id="QHT35711.1"/>
    </source>
</evidence>
<sequence length="42" mass="4510">MEPLAGLVLGAIIIIAAAIVKVFTMAVDCCVRTRINMEYVSI</sequence>
<accession>A0A6C0F4C2</accession>
<feature type="transmembrane region" description="Helical" evidence="1">
    <location>
        <begin position="6"/>
        <end position="27"/>
    </location>
</feature>